<sequence length="190" mass="21348">MKYLLGILIMIWSVFSSAKDYPEVIVGEEDGFVDLTFTISNSKKLESGSYQVVVKGNLKGDKVGFAIEILPSWNPHAVEGIDDAFYWGEAFFRNTGSESENFIKSLATLYGATVNDVSVPEKVYAQVVGLACNPEKIDELPCKMKFFFNPDGEEDLYSEVFINIDTVAKELEFNEKDNDYRAPLLRSLLQ</sequence>
<name>A0A9X3AYK6_9GAMM</name>
<comment type="caution">
    <text evidence="1">The sequence shown here is derived from an EMBL/GenBank/DDBJ whole genome shotgun (WGS) entry which is preliminary data.</text>
</comment>
<evidence type="ECO:0000313" key="2">
    <source>
        <dbReference type="Proteomes" id="UP001155604"/>
    </source>
</evidence>
<gene>
    <name evidence="1" type="ORF">NE536_02125</name>
</gene>
<proteinExistence type="predicted"/>
<dbReference type="AlphaFoldDB" id="A0A9X3AYK6"/>
<dbReference type="RefSeq" id="WP_261271645.1">
    <property type="nucleotide sequence ID" value="NZ_JAMTCC010000002.1"/>
</dbReference>
<protein>
    <submittedName>
        <fullName evidence="1">Uncharacterized protein</fullName>
    </submittedName>
</protein>
<keyword evidence="2" id="KW-1185">Reference proteome</keyword>
<evidence type="ECO:0000313" key="1">
    <source>
        <dbReference type="EMBL" id="MCT7944163.1"/>
    </source>
</evidence>
<accession>A0A9X3AYK6</accession>
<reference evidence="1" key="1">
    <citation type="journal article" date="2023" name="Int. J. Syst. Evol. Microbiol.">
        <title>&lt;i&gt;Shewanella septentrionalis&lt;/i&gt; sp. nov. and &lt;i&gt;Shewanella holmiensis&lt;/i&gt; sp. nov., isolated from Baltic Sea water and sediments.</title>
        <authorList>
            <person name="Martin-Rodriguez A.J."/>
            <person name="Thorell K."/>
            <person name="Joffre E."/>
            <person name="Jensie-Markopoulos S."/>
            <person name="Moore E.R.B."/>
            <person name="Sjoling A."/>
        </authorList>
    </citation>
    <scope>NUCLEOTIDE SEQUENCE</scope>
    <source>
        <strain evidence="1">SP1W3</strain>
    </source>
</reference>
<dbReference type="Proteomes" id="UP001155604">
    <property type="component" value="Unassembled WGS sequence"/>
</dbReference>
<organism evidence="1 2">
    <name type="scientific">Shewanella septentrionalis</name>
    <dbReference type="NCBI Taxonomy" id="2952223"/>
    <lineage>
        <taxon>Bacteria</taxon>
        <taxon>Pseudomonadati</taxon>
        <taxon>Pseudomonadota</taxon>
        <taxon>Gammaproteobacteria</taxon>
        <taxon>Alteromonadales</taxon>
        <taxon>Shewanellaceae</taxon>
        <taxon>Shewanella</taxon>
    </lineage>
</organism>
<dbReference type="EMBL" id="JAMTCC010000002">
    <property type="protein sequence ID" value="MCT7944163.1"/>
    <property type="molecule type" value="Genomic_DNA"/>
</dbReference>